<dbReference type="SUPFAM" id="SSF51011">
    <property type="entry name" value="Glycosyl hydrolase domain"/>
    <property type="match status" value="1"/>
</dbReference>
<evidence type="ECO:0000256" key="4">
    <source>
        <dbReference type="ARBA" id="ARBA00023180"/>
    </source>
</evidence>
<keyword evidence="7" id="KW-0326">Glycosidase</keyword>
<dbReference type="CDD" id="cd00111">
    <property type="entry name" value="Trefoil"/>
    <property type="match status" value="1"/>
</dbReference>
<dbReference type="InterPro" id="IPR013780">
    <property type="entry name" value="Glyco_hydro_b"/>
</dbReference>
<accession>A0A7R9M4K5</accession>
<dbReference type="InterPro" id="IPR025887">
    <property type="entry name" value="Glyco_hydro_31_N_dom"/>
</dbReference>
<dbReference type="SUPFAM" id="SSF51445">
    <property type="entry name" value="(Trans)glycosidases"/>
    <property type="match status" value="1"/>
</dbReference>
<dbReference type="CDD" id="cd06602">
    <property type="entry name" value="GH31_MGAM_SI_GAA"/>
    <property type="match status" value="1"/>
</dbReference>
<gene>
    <name evidence="9" type="ORF">ONB1V03_LOCUS10130</name>
</gene>
<evidence type="ECO:0000259" key="8">
    <source>
        <dbReference type="PROSITE" id="PS51448"/>
    </source>
</evidence>
<dbReference type="InterPro" id="IPR048395">
    <property type="entry name" value="Glyco_hydro_31_C"/>
</dbReference>
<reference evidence="9" key="1">
    <citation type="submission" date="2020-11" db="EMBL/GenBank/DDBJ databases">
        <authorList>
            <person name="Tran Van P."/>
        </authorList>
    </citation>
    <scope>NUCLEOTIDE SEQUENCE</scope>
</reference>
<keyword evidence="3" id="KW-0472">Membrane</keyword>
<comment type="subcellular location">
    <subcellularLocation>
        <location evidence="1">Membrane</location>
    </subcellularLocation>
</comment>
<dbReference type="EMBL" id="OC921542">
    <property type="protein sequence ID" value="CAD7653477.1"/>
    <property type="molecule type" value="Genomic_DNA"/>
</dbReference>
<dbReference type="InterPro" id="IPR000519">
    <property type="entry name" value="P_trefoil_dom"/>
</dbReference>
<dbReference type="Gene3D" id="2.60.40.1180">
    <property type="entry name" value="Golgi alpha-mannosidase II"/>
    <property type="match status" value="2"/>
</dbReference>
<dbReference type="GO" id="GO:0004558">
    <property type="term" value="F:alpha-1,4-glucosidase activity"/>
    <property type="evidence" value="ECO:0007669"/>
    <property type="project" value="TreeGrafter"/>
</dbReference>
<dbReference type="PROSITE" id="PS51448">
    <property type="entry name" value="P_TREFOIL_2"/>
    <property type="match status" value="1"/>
</dbReference>
<dbReference type="EMBL" id="CAJPVJ010006717">
    <property type="protein sequence ID" value="CAG2170664.1"/>
    <property type="molecule type" value="Genomic_DNA"/>
</dbReference>
<dbReference type="Pfam" id="PF13802">
    <property type="entry name" value="Gal_mutarotas_2"/>
    <property type="match status" value="1"/>
</dbReference>
<name>A0A7R9M4K5_9ACAR</name>
<evidence type="ECO:0000256" key="5">
    <source>
        <dbReference type="ARBA" id="ARBA00041343"/>
    </source>
</evidence>
<dbReference type="Gene3D" id="2.60.40.1760">
    <property type="entry name" value="glycosyl hydrolase (family 31)"/>
    <property type="match status" value="1"/>
</dbReference>
<evidence type="ECO:0000256" key="2">
    <source>
        <dbReference type="ARBA" id="ARBA00007806"/>
    </source>
</evidence>
<sequence>DFIESKSECEQRGCVWDVTSKSSVSPQCYLNTEKIGYNLSGKRTKTATGFEIDLQIKDTAKHLLKSIFKIYDPKDKRYEVPLQETFPLLLQKPVIDPTSAKYSVELNDNNTEFNLAVVRKDTKTKIFDTSIGGLIFSNQLLQIATYLPTQHIYGFGENTHHSLKHDLNYKTWNLFSRGEGPDKGVINLYGVHPFYTGLESDGKSHGILFLNSNAMEYTLMPEPALSLKTIGGVLDFFVFVGNNPEHVIQLYTQLIGRPFLPPFWSLGFQIARYGFKNTANAKDVFYRNIEAKVPLDVTYMDIDYMNEFQDFTYAHDNFSGLPQLISSLKKDHDIHTTLMLDAAIQGNDSNYGAFWDGYENDVYVKWPKYVNTSQQHNPDGVKTDKSVLYGKVWPYGPAAFPDFFKDATKKWWTKWIRYMYTDLDLKFDSIWISRDYCPENELDYPPSRIQSIYAYENYTKLSDGTICMCTVQGEQGEYTHYDVHSLYAVPQSIVTQKAVQEITGKRGYVLSRSTYVSSGRYTAHWTGDNISTFSQMRDSIIGVLEFNMFGINFVGSDICGFFHNPTPELCRRWLQVGAFHPFSRSHNEINAKDQDPAVWTINGHPEVTQAAINSLNLRYTLLPYLYTLFYRGHTIGETVARPVFHEFPTDIHTYDIQEQFMWGRSVLITPFLYEGKTEREAYIPADIWYESWPQIVKVKDTGKLVVIKEKNLTDPPPVHLRGGSIIPMSVKTEHKNTNSVRQSAINLVVLPDQSKRGSGDLFWDDGESIDTIGNGVYNYYTFELLDNCSVVLNVKHNNYTNVPIVEEIRVYDTTGGQITATIDGKSTGAVVDKDGSARIHTNLDLKTKKAGEQWVISWTDTSKKCNLN</sequence>
<keyword evidence="4" id="KW-0325">Glycoprotein</keyword>
<dbReference type="Pfam" id="PF01055">
    <property type="entry name" value="Glyco_hydro_31_2nd"/>
    <property type="match status" value="1"/>
</dbReference>
<dbReference type="AlphaFoldDB" id="A0A7R9M4K5"/>
<dbReference type="PANTHER" id="PTHR22762">
    <property type="entry name" value="ALPHA-GLUCOSIDASE"/>
    <property type="match status" value="1"/>
</dbReference>
<keyword evidence="10" id="KW-1185">Reference proteome</keyword>
<dbReference type="OrthoDB" id="6431919at2759"/>
<evidence type="ECO:0000313" key="10">
    <source>
        <dbReference type="Proteomes" id="UP000728032"/>
    </source>
</evidence>
<proteinExistence type="inferred from homology"/>
<organism evidence="9">
    <name type="scientific">Oppiella nova</name>
    <dbReference type="NCBI Taxonomy" id="334625"/>
    <lineage>
        <taxon>Eukaryota</taxon>
        <taxon>Metazoa</taxon>
        <taxon>Ecdysozoa</taxon>
        <taxon>Arthropoda</taxon>
        <taxon>Chelicerata</taxon>
        <taxon>Arachnida</taxon>
        <taxon>Acari</taxon>
        <taxon>Acariformes</taxon>
        <taxon>Sarcoptiformes</taxon>
        <taxon>Oribatida</taxon>
        <taxon>Brachypylina</taxon>
        <taxon>Oppioidea</taxon>
        <taxon>Oppiidae</taxon>
        <taxon>Oppiella</taxon>
    </lineage>
</organism>
<evidence type="ECO:0000256" key="7">
    <source>
        <dbReference type="RuleBase" id="RU361185"/>
    </source>
</evidence>
<dbReference type="SUPFAM" id="SSF74650">
    <property type="entry name" value="Galactose mutarotase-like"/>
    <property type="match status" value="1"/>
</dbReference>
<dbReference type="PANTHER" id="PTHR22762:SF133">
    <property type="entry name" value="P-TYPE DOMAIN-CONTAINING PROTEIN"/>
    <property type="match status" value="1"/>
</dbReference>
<dbReference type="InterPro" id="IPR000322">
    <property type="entry name" value="Glyco_hydro_31_TIM"/>
</dbReference>
<protein>
    <recommendedName>
        <fullName evidence="5">Maltase</fullName>
    </recommendedName>
</protein>
<evidence type="ECO:0000256" key="3">
    <source>
        <dbReference type="ARBA" id="ARBA00023136"/>
    </source>
</evidence>
<dbReference type="InterPro" id="IPR011013">
    <property type="entry name" value="Gal_mutarotase_sf_dom"/>
</dbReference>
<dbReference type="CDD" id="cd14752">
    <property type="entry name" value="GH31_N"/>
    <property type="match status" value="1"/>
</dbReference>
<dbReference type="Proteomes" id="UP000728032">
    <property type="component" value="Unassembled WGS sequence"/>
</dbReference>
<comment type="caution">
    <text evidence="6">Lacks conserved residue(s) required for the propagation of feature annotation.</text>
</comment>
<feature type="non-terminal residue" evidence="9">
    <location>
        <position position="868"/>
    </location>
</feature>
<feature type="domain" description="P-type" evidence="8">
    <location>
        <begin position="1"/>
        <end position="32"/>
    </location>
</feature>
<keyword evidence="7" id="KW-0378">Hydrolase</keyword>
<evidence type="ECO:0000256" key="6">
    <source>
        <dbReference type="PROSITE-ProRule" id="PRU00779"/>
    </source>
</evidence>
<dbReference type="GO" id="GO:0005975">
    <property type="term" value="P:carbohydrate metabolic process"/>
    <property type="evidence" value="ECO:0007669"/>
    <property type="project" value="InterPro"/>
</dbReference>
<dbReference type="Pfam" id="PF21365">
    <property type="entry name" value="Glyco_hydro_31_3rd"/>
    <property type="match status" value="1"/>
</dbReference>
<evidence type="ECO:0000313" key="9">
    <source>
        <dbReference type="EMBL" id="CAD7653477.1"/>
    </source>
</evidence>
<evidence type="ECO:0000256" key="1">
    <source>
        <dbReference type="ARBA" id="ARBA00004370"/>
    </source>
</evidence>
<dbReference type="GO" id="GO:0016020">
    <property type="term" value="C:membrane"/>
    <property type="evidence" value="ECO:0007669"/>
    <property type="project" value="UniProtKB-SubCell"/>
</dbReference>
<dbReference type="InterPro" id="IPR017853">
    <property type="entry name" value="GH"/>
</dbReference>
<comment type="similarity">
    <text evidence="2 7">Belongs to the glycosyl hydrolase 31 family.</text>
</comment>
<dbReference type="GO" id="GO:0030246">
    <property type="term" value="F:carbohydrate binding"/>
    <property type="evidence" value="ECO:0007669"/>
    <property type="project" value="InterPro"/>
</dbReference>
<dbReference type="Gene3D" id="3.20.20.80">
    <property type="entry name" value="Glycosidases"/>
    <property type="match status" value="1"/>
</dbReference>